<proteinExistence type="predicted"/>
<evidence type="ECO:0000313" key="2">
    <source>
        <dbReference type="Proteomes" id="UP000324585"/>
    </source>
</evidence>
<dbReference type="Proteomes" id="UP000324585">
    <property type="component" value="Unassembled WGS sequence"/>
</dbReference>
<reference evidence="2" key="1">
    <citation type="journal article" date="2019" name="Nat. Commun.">
        <title>Expansion of phycobilisome linker gene families in mesophilic red algae.</title>
        <authorList>
            <person name="Lee J."/>
            <person name="Kim D."/>
            <person name="Bhattacharya D."/>
            <person name="Yoon H.S."/>
        </authorList>
    </citation>
    <scope>NUCLEOTIDE SEQUENCE [LARGE SCALE GENOMIC DNA]</scope>
    <source>
        <strain evidence="2">CCMP 1328</strain>
    </source>
</reference>
<dbReference type="AlphaFoldDB" id="A0A5J4YKG9"/>
<protein>
    <submittedName>
        <fullName evidence="1">Uncharacterized protein</fullName>
    </submittedName>
</protein>
<keyword evidence="2" id="KW-1185">Reference proteome</keyword>
<evidence type="ECO:0000313" key="1">
    <source>
        <dbReference type="EMBL" id="KAA8491605.1"/>
    </source>
</evidence>
<name>A0A5J4YKG9_PORPP</name>
<dbReference type="EMBL" id="VRMN01000012">
    <property type="protein sequence ID" value="KAA8491605.1"/>
    <property type="molecule type" value="Genomic_DNA"/>
</dbReference>
<organism evidence="1 2">
    <name type="scientific">Porphyridium purpureum</name>
    <name type="common">Red alga</name>
    <name type="synonym">Porphyridium cruentum</name>
    <dbReference type="NCBI Taxonomy" id="35688"/>
    <lineage>
        <taxon>Eukaryota</taxon>
        <taxon>Rhodophyta</taxon>
        <taxon>Bangiophyceae</taxon>
        <taxon>Porphyridiales</taxon>
        <taxon>Porphyridiaceae</taxon>
        <taxon>Porphyridium</taxon>
    </lineage>
</organism>
<comment type="caution">
    <text evidence="1">The sequence shown here is derived from an EMBL/GenBank/DDBJ whole genome shotgun (WGS) entry which is preliminary data.</text>
</comment>
<gene>
    <name evidence="1" type="ORF">FVE85_9652</name>
</gene>
<accession>A0A5J4YKG9</accession>
<sequence>MHGIIKKSALRPRHMVTHRHLYRGVCDHLCVRKPSRTMWMSQWIASKLLSQAPRKRNDAHALNTDITVVRTVNKASQLYDNVNLVKYSHGCPFSAHLKTKKTGLDELEARVLAVLYPSADLLSQNQQTLCSSHVF</sequence>